<dbReference type="AlphaFoldDB" id="A0A3P1CG55"/>
<dbReference type="PANTHER" id="PTHR47572">
    <property type="entry name" value="LIPOPROTEIN-RELATED"/>
    <property type="match status" value="1"/>
</dbReference>
<dbReference type="EMBL" id="RQJP01000004">
    <property type="protein sequence ID" value="RRB12343.1"/>
    <property type="molecule type" value="Genomic_DNA"/>
</dbReference>
<dbReference type="Pfam" id="PF08450">
    <property type="entry name" value="SGL"/>
    <property type="match status" value="1"/>
</dbReference>
<gene>
    <name evidence="3" type="ORF">EHT87_19275</name>
</gene>
<reference evidence="3 4" key="1">
    <citation type="submission" date="2018-11" db="EMBL/GenBank/DDBJ databases">
        <authorList>
            <person name="Zhou Z."/>
            <person name="Wang G."/>
        </authorList>
    </citation>
    <scope>NUCLEOTIDE SEQUENCE [LARGE SCALE GENOMIC DNA]</scope>
    <source>
        <strain evidence="3 4">KCTC42998</strain>
    </source>
</reference>
<evidence type="ECO:0000313" key="4">
    <source>
        <dbReference type="Proteomes" id="UP000274271"/>
    </source>
</evidence>
<dbReference type="Gene3D" id="2.120.10.30">
    <property type="entry name" value="TolB, C-terminal domain"/>
    <property type="match status" value="1"/>
</dbReference>
<dbReference type="InterPro" id="IPR011042">
    <property type="entry name" value="6-blade_b-propeller_TolB-like"/>
</dbReference>
<accession>A0A3P1CG55</accession>
<dbReference type="GO" id="GO:0016787">
    <property type="term" value="F:hydrolase activity"/>
    <property type="evidence" value="ECO:0007669"/>
    <property type="project" value="UniProtKB-KW"/>
</dbReference>
<evidence type="ECO:0000259" key="2">
    <source>
        <dbReference type="Pfam" id="PF08450"/>
    </source>
</evidence>
<sequence>MKYTVKKLLDLPFYTEGPAVDHEGNGYVTTLTGGEIWRLDRAGNASVWGKTACPNGQVSLPNGEHWVCDPQQATISRFDRAGNCKGAVIQEVCANTVIYSPNDLIIDSRQNLYFTDSIRADGKVFFVGTDGTERVVARGIDYANGLVLSADETRLFIAESYQNRVLVLDLAEPGIAKSQATVWASLPGHCSGNPIDNLPDGLALDHQGRVWVAHYGMQAIQVLSARGEWLFSLDTTLPLTSNLCFLEDQPERQMLLVTGGYGEPGPGGVVLITVYP</sequence>
<dbReference type="InterPro" id="IPR051262">
    <property type="entry name" value="SMP-30/CGR1_Lactonase"/>
</dbReference>
<name>A0A3P1CG55_9BACT</name>
<dbReference type="Proteomes" id="UP000274271">
    <property type="component" value="Unassembled WGS sequence"/>
</dbReference>
<keyword evidence="1" id="KW-0378">Hydrolase</keyword>
<protein>
    <submittedName>
        <fullName evidence="3">SMP-30/gluconolactonase/LRE family protein</fullName>
    </submittedName>
</protein>
<dbReference type="RefSeq" id="WP_124908296.1">
    <property type="nucleotide sequence ID" value="NZ_RQJP01000004.1"/>
</dbReference>
<dbReference type="PANTHER" id="PTHR47572:SF4">
    <property type="entry name" value="LACTONASE DRP35"/>
    <property type="match status" value="1"/>
</dbReference>
<evidence type="ECO:0000313" key="3">
    <source>
        <dbReference type="EMBL" id="RRB12343.1"/>
    </source>
</evidence>
<feature type="domain" description="SMP-30/Gluconolactonase/LRE-like region" evidence="2">
    <location>
        <begin position="15"/>
        <end position="258"/>
    </location>
</feature>
<organism evidence="3 4">
    <name type="scientific">Larkinella knui</name>
    <dbReference type="NCBI Taxonomy" id="2025310"/>
    <lineage>
        <taxon>Bacteria</taxon>
        <taxon>Pseudomonadati</taxon>
        <taxon>Bacteroidota</taxon>
        <taxon>Cytophagia</taxon>
        <taxon>Cytophagales</taxon>
        <taxon>Spirosomataceae</taxon>
        <taxon>Larkinella</taxon>
    </lineage>
</organism>
<proteinExistence type="predicted"/>
<evidence type="ECO:0000256" key="1">
    <source>
        <dbReference type="ARBA" id="ARBA00022801"/>
    </source>
</evidence>
<keyword evidence="4" id="KW-1185">Reference proteome</keyword>
<dbReference type="SUPFAM" id="SSF63829">
    <property type="entry name" value="Calcium-dependent phosphotriesterase"/>
    <property type="match status" value="1"/>
</dbReference>
<dbReference type="OrthoDB" id="241638at2"/>
<dbReference type="InterPro" id="IPR013658">
    <property type="entry name" value="SGL"/>
</dbReference>
<comment type="caution">
    <text evidence="3">The sequence shown here is derived from an EMBL/GenBank/DDBJ whole genome shotgun (WGS) entry which is preliminary data.</text>
</comment>